<evidence type="ECO:0000313" key="1">
    <source>
        <dbReference type="EMBL" id="OLP85451.1"/>
    </source>
</evidence>
<proteinExistence type="predicted"/>
<name>A0A1Q9CRB3_SYMMI</name>
<dbReference type="AlphaFoldDB" id="A0A1Q9CRB3"/>
<organism evidence="1 2">
    <name type="scientific">Symbiodinium microadriaticum</name>
    <name type="common">Dinoflagellate</name>
    <name type="synonym">Zooxanthella microadriatica</name>
    <dbReference type="NCBI Taxonomy" id="2951"/>
    <lineage>
        <taxon>Eukaryota</taxon>
        <taxon>Sar</taxon>
        <taxon>Alveolata</taxon>
        <taxon>Dinophyceae</taxon>
        <taxon>Suessiales</taxon>
        <taxon>Symbiodiniaceae</taxon>
        <taxon>Symbiodinium</taxon>
    </lineage>
</organism>
<sequence length="260" mass="27595">MFEPEEPESKNESKMWYSQLVGPSLKDFGEGKWRAVVPVDNILCCPPWNATHVLRINTTHPEQLQIEATGCDLGNGKGKWKSGVLGADGNIYCPPCRSCSKSYGSQNYNAMAEVMEGAAAETLGVATCCASCCSCCCGGSPEETCGLCCAGCSLEALGCAGCCDACCCCGGADDPGCCTLALDTCGLLACCEMLGCVACFSCCFPCCFRQKKDPQVVIAQGPVMYPANFTPEQMAMGPPRMMYPPQPQMMGYPQAQGYQY</sequence>
<protein>
    <submittedName>
        <fullName evidence="1">Uncharacterized protein</fullName>
    </submittedName>
</protein>
<accession>A0A1Q9CRB3</accession>
<reference evidence="1 2" key="1">
    <citation type="submission" date="2016-02" db="EMBL/GenBank/DDBJ databases">
        <title>Genome analysis of coral dinoflagellate symbionts highlights evolutionary adaptations to a symbiotic lifestyle.</title>
        <authorList>
            <person name="Aranda M."/>
            <person name="Li Y."/>
            <person name="Liew Y.J."/>
            <person name="Baumgarten S."/>
            <person name="Simakov O."/>
            <person name="Wilson M."/>
            <person name="Piel J."/>
            <person name="Ashoor H."/>
            <person name="Bougouffa S."/>
            <person name="Bajic V.B."/>
            <person name="Ryu T."/>
            <person name="Ravasi T."/>
            <person name="Bayer T."/>
            <person name="Micklem G."/>
            <person name="Kim H."/>
            <person name="Bhak J."/>
            <person name="Lajeunesse T.C."/>
            <person name="Voolstra C.R."/>
        </authorList>
    </citation>
    <scope>NUCLEOTIDE SEQUENCE [LARGE SCALE GENOMIC DNA]</scope>
    <source>
        <strain evidence="1 2">CCMP2467</strain>
    </source>
</reference>
<comment type="caution">
    <text evidence="1">The sequence shown here is derived from an EMBL/GenBank/DDBJ whole genome shotgun (WGS) entry which is preliminary data.</text>
</comment>
<evidence type="ECO:0000313" key="2">
    <source>
        <dbReference type="Proteomes" id="UP000186817"/>
    </source>
</evidence>
<dbReference type="EMBL" id="LSRX01000977">
    <property type="protein sequence ID" value="OLP85451.1"/>
    <property type="molecule type" value="Genomic_DNA"/>
</dbReference>
<keyword evidence="2" id="KW-1185">Reference proteome</keyword>
<dbReference type="Proteomes" id="UP000186817">
    <property type="component" value="Unassembled WGS sequence"/>
</dbReference>
<gene>
    <name evidence="1" type="ORF">AK812_SmicGene33570</name>
</gene>